<dbReference type="Proteomes" id="UP000572680">
    <property type="component" value="Unassembled WGS sequence"/>
</dbReference>
<dbReference type="NCBIfam" id="TIGR01451">
    <property type="entry name" value="B_ant_repeat"/>
    <property type="match status" value="1"/>
</dbReference>
<feature type="compositionally biased region" description="Basic residues" evidence="1">
    <location>
        <begin position="61"/>
        <end position="73"/>
    </location>
</feature>
<dbReference type="AlphaFoldDB" id="A0A7W3QLY8"/>
<dbReference type="GO" id="GO:0005975">
    <property type="term" value="P:carbohydrate metabolic process"/>
    <property type="evidence" value="ECO:0007669"/>
    <property type="project" value="UniProtKB-ARBA"/>
</dbReference>
<reference evidence="3 4" key="1">
    <citation type="submission" date="2020-08" db="EMBL/GenBank/DDBJ databases">
        <title>Genomic Encyclopedia of Type Strains, Phase IV (KMG-IV): sequencing the most valuable type-strain genomes for metagenomic binning, comparative biology and taxonomic classification.</title>
        <authorList>
            <person name="Goeker M."/>
        </authorList>
    </citation>
    <scope>NUCLEOTIDE SEQUENCE [LARGE SCALE GENOMIC DNA]</scope>
    <source>
        <strain evidence="3 4">DSM 44197</strain>
    </source>
</reference>
<dbReference type="RefSeq" id="WP_182844292.1">
    <property type="nucleotide sequence ID" value="NZ_BAAALP010000014.1"/>
</dbReference>
<evidence type="ECO:0000313" key="3">
    <source>
        <dbReference type="EMBL" id="MBA8952004.1"/>
    </source>
</evidence>
<evidence type="ECO:0000259" key="2">
    <source>
        <dbReference type="Pfam" id="PF01345"/>
    </source>
</evidence>
<name>A0A7W3QLY8_ACTNM</name>
<dbReference type="EMBL" id="JACJIA010000004">
    <property type="protein sequence ID" value="MBA8952004.1"/>
    <property type="molecule type" value="Genomic_DNA"/>
</dbReference>
<evidence type="ECO:0000256" key="1">
    <source>
        <dbReference type="SAM" id="MobiDB-lite"/>
    </source>
</evidence>
<sequence>MIHKHHGRPGGGWGVRGLAVLAAAPLLGVVPLPGAGAPASADGPVQVRDRRDHQPAEHRSGKGRAKKRTKPGKAGHPVRAVRGARSRAATVRLDTAGPGVPLVPGRVYTWPFSVTGKGPSRNAPATLTAELPRSLEFVSGTRDCSYVPASGDAMGRVVCELGAVRSGETEKGALTAKVAKNAQPGNHVVGTASVSWAGARASRAFPAATVADIADVSVAGRAPAVIRPGEAIPYTIEVRNEGPSPARQVTVTSEMPAEIADRDGACTATGRRLVCAVDRLSAGGTRTFHARVRPRQRPRPGTVLEAPSRVATTTAELNLDNNRATARTKVLRPQLTPVSRPLVTPERARPGAAPDRRSTAKVRRAGVPAGPARPAEPSAPSAGGTAPAPTRTLRELPRTGAETGVMLDLSLALVGTGLILTRLGRARRREQD</sequence>
<feature type="domain" description="DUF11" evidence="2">
    <location>
        <begin position="104"/>
        <end position="195"/>
    </location>
</feature>
<dbReference type="InterPro" id="IPR001434">
    <property type="entry name" value="OmcB-like_DUF11"/>
</dbReference>
<proteinExistence type="predicted"/>
<feature type="domain" description="DUF11" evidence="2">
    <location>
        <begin position="218"/>
        <end position="327"/>
    </location>
</feature>
<gene>
    <name evidence="3" type="ORF">HNR61_003644</name>
</gene>
<feature type="compositionally biased region" description="Low complexity" evidence="1">
    <location>
        <begin position="35"/>
        <end position="45"/>
    </location>
</feature>
<organism evidence="3 4">
    <name type="scientific">Actinomadura namibiensis</name>
    <dbReference type="NCBI Taxonomy" id="182080"/>
    <lineage>
        <taxon>Bacteria</taxon>
        <taxon>Bacillati</taxon>
        <taxon>Actinomycetota</taxon>
        <taxon>Actinomycetes</taxon>
        <taxon>Streptosporangiales</taxon>
        <taxon>Thermomonosporaceae</taxon>
        <taxon>Actinomadura</taxon>
    </lineage>
</organism>
<feature type="compositionally biased region" description="Basic and acidic residues" evidence="1">
    <location>
        <begin position="47"/>
        <end position="60"/>
    </location>
</feature>
<dbReference type="InterPro" id="IPR013783">
    <property type="entry name" value="Ig-like_fold"/>
</dbReference>
<protein>
    <submittedName>
        <fullName evidence="3">Putative repeat protein (TIGR01451 family)</fullName>
    </submittedName>
</protein>
<accession>A0A7W3QLY8</accession>
<keyword evidence="4" id="KW-1185">Reference proteome</keyword>
<feature type="compositionally biased region" description="Basic and acidic residues" evidence="1">
    <location>
        <begin position="346"/>
        <end position="358"/>
    </location>
</feature>
<dbReference type="Gene3D" id="2.60.40.10">
    <property type="entry name" value="Immunoglobulins"/>
    <property type="match status" value="1"/>
</dbReference>
<comment type="caution">
    <text evidence="3">The sequence shown here is derived from an EMBL/GenBank/DDBJ whole genome shotgun (WGS) entry which is preliminary data.</text>
</comment>
<evidence type="ECO:0000313" key="4">
    <source>
        <dbReference type="Proteomes" id="UP000572680"/>
    </source>
</evidence>
<feature type="compositionally biased region" description="Low complexity" evidence="1">
    <location>
        <begin position="365"/>
        <end position="391"/>
    </location>
</feature>
<feature type="region of interest" description="Disordered" evidence="1">
    <location>
        <begin position="35"/>
        <end position="79"/>
    </location>
</feature>
<dbReference type="InterPro" id="IPR047589">
    <property type="entry name" value="DUF11_rpt"/>
</dbReference>
<feature type="region of interest" description="Disordered" evidence="1">
    <location>
        <begin position="323"/>
        <end position="392"/>
    </location>
</feature>
<dbReference type="Pfam" id="PF01345">
    <property type="entry name" value="DUF11"/>
    <property type="match status" value="2"/>
</dbReference>